<evidence type="ECO:0000256" key="7">
    <source>
        <dbReference type="SAM" id="SignalP"/>
    </source>
</evidence>
<evidence type="ECO:0000256" key="5">
    <source>
        <dbReference type="SAM" id="MobiDB-lite"/>
    </source>
</evidence>
<evidence type="ECO:0000256" key="3">
    <source>
        <dbReference type="ARBA" id="ARBA00022989"/>
    </source>
</evidence>
<evidence type="ECO:0000313" key="10">
    <source>
        <dbReference type="Proteomes" id="UP001586593"/>
    </source>
</evidence>
<gene>
    <name evidence="9" type="ORF">VTK73DRAFT_1693</name>
</gene>
<dbReference type="PROSITE" id="PS51212">
    <property type="entry name" value="WSC"/>
    <property type="match status" value="1"/>
</dbReference>
<comment type="subcellular location">
    <subcellularLocation>
        <location evidence="1">Membrane</location>
        <topology evidence="1">Single-pass membrane protein</topology>
    </subcellularLocation>
</comment>
<dbReference type="InterPro" id="IPR002889">
    <property type="entry name" value="WSC_carb-bd"/>
</dbReference>
<feature type="compositionally biased region" description="Basic and acidic residues" evidence="5">
    <location>
        <begin position="284"/>
        <end position="307"/>
    </location>
</feature>
<protein>
    <recommendedName>
        <fullName evidence="8">WSC domain-containing protein</fullName>
    </recommendedName>
</protein>
<evidence type="ECO:0000256" key="6">
    <source>
        <dbReference type="SAM" id="Phobius"/>
    </source>
</evidence>
<proteinExistence type="predicted"/>
<dbReference type="InterPro" id="IPR051694">
    <property type="entry name" value="Immunoregulatory_rcpt-like"/>
</dbReference>
<dbReference type="PANTHER" id="PTHR15549:SF30">
    <property type="entry name" value="MID2 DOMAIN-CONTAINING PROTEIN"/>
    <property type="match status" value="1"/>
</dbReference>
<feature type="region of interest" description="Disordered" evidence="5">
    <location>
        <begin position="244"/>
        <end position="323"/>
    </location>
</feature>
<organism evidence="9 10">
    <name type="scientific">Phialemonium thermophilum</name>
    <dbReference type="NCBI Taxonomy" id="223376"/>
    <lineage>
        <taxon>Eukaryota</taxon>
        <taxon>Fungi</taxon>
        <taxon>Dikarya</taxon>
        <taxon>Ascomycota</taxon>
        <taxon>Pezizomycotina</taxon>
        <taxon>Sordariomycetes</taxon>
        <taxon>Sordariomycetidae</taxon>
        <taxon>Cephalothecales</taxon>
        <taxon>Cephalothecaceae</taxon>
        <taxon>Phialemonium</taxon>
    </lineage>
</organism>
<feature type="region of interest" description="Disordered" evidence="5">
    <location>
        <begin position="116"/>
        <end position="136"/>
    </location>
</feature>
<sequence length="323" mass="34335">MYLKLGLAMAVLQWSMSLANPSISMDYCAKINTANMAANHSIFQSDGLCHDFCLNDGFALAVIHGDSCWCSDYVPDKSTQVSVDQCSDPCPGFPSDVCGGNGLFGYMGLNKSPSGTIAGGSSSPSTTAKSTTQKPSYSTVSVDGTVRTVTVTPTVVPTAPNGVNVNAEHKKGLSTGAAVGIAIAVIAVVAVAVAVIIGVFVKRRRRRQAEEQGVFDPTSQRGSSSGMMGTPKVAEVAENRYAGASDGRTVAESWDNSTQGRRRSTLMPIDPRMDPFTKGIYNRAENKSHDSVNSLRDDQDYSRRVIDPPRVLRATNPDPDDDD</sequence>
<dbReference type="PANTHER" id="PTHR15549">
    <property type="entry name" value="PAIRED IMMUNOGLOBULIN-LIKE TYPE 2 RECEPTOR"/>
    <property type="match status" value="1"/>
</dbReference>
<keyword evidence="7" id="KW-0732">Signal</keyword>
<feature type="transmembrane region" description="Helical" evidence="6">
    <location>
        <begin position="177"/>
        <end position="201"/>
    </location>
</feature>
<dbReference type="Pfam" id="PF01822">
    <property type="entry name" value="WSC"/>
    <property type="match status" value="1"/>
</dbReference>
<dbReference type="SMART" id="SM00321">
    <property type="entry name" value="WSC"/>
    <property type="match status" value="1"/>
</dbReference>
<feature type="compositionally biased region" description="Polar residues" evidence="5">
    <location>
        <begin position="217"/>
        <end position="227"/>
    </location>
</feature>
<feature type="region of interest" description="Disordered" evidence="5">
    <location>
        <begin position="207"/>
        <end position="229"/>
    </location>
</feature>
<evidence type="ECO:0000256" key="1">
    <source>
        <dbReference type="ARBA" id="ARBA00004167"/>
    </source>
</evidence>
<dbReference type="EMBL" id="JAZHXJ010000143">
    <property type="protein sequence ID" value="KAL1872025.1"/>
    <property type="molecule type" value="Genomic_DNA"/>
</dbReference>
<name>A0ABR3X8P3_9PEZI</name>
<keyword evidence="2 6" id="KW-0812">Transmembrane</keyword>
<dbReference type="Proteomes" id="UP001586593">
    <property type="component" value="Unassembled WGS sequence"/>
</dbReference>
<evidence type="ECO:0000256" key="2">
    <source>
        <dbReference type="ARBA" id="ARBA00022692"/>
    </source>
</evidence>
<keyword evidence="4 6" id="KW-0472">Membrane</keyword>
<evidence type="ECO:0000313" key="9">
    <source>
        <dbReference type="EMBL" id="KAL1872025.1"/>
    </source>
</evidence>
<evidence type="ECO:0000259" key="8">
    <source>
        <dbReference type="PROSITE" id="PS51212"/>
    </source>
</evidence>
<keyword evidence="3 6" id="KW-1133">Transmembrane helix</keyword>
<comment type="caution">
    <text evidence="9">The sequence shown here is derived from an EMBL/GenBank/DDBJ whole genome shotgun (WGS) entry which is preliminary data.</text>
</comment>
<keyword evidence="10" id="KW-1185">Reference proteome</keyword>
<evidence type="ECO:0000256" key="4">
    <source>
        <dbReference type="ARBA" id="ARBA00023136"/>
    </source>
</evidence>
<feature type="chain" id="PRO_5045283511" description="WSC domain-containing protein" evidence="7">
    <location>
        <begin position="20"/>
        <end position="323"/>
    </location>
</feature>
<feature type="signal peptide" evidence="7">
    <location>
        <begin position="1"/>
        <end position="19"/>
    </location>
</feature>
<feature type="domain" description="WSC" evidence="8">
    <location>
        <begin position="22"/>
        <end position="110"/>
    </location>
</feature>
<accession>A0ABR3X8P3</accession>
<reference evidence="9 10" key="1">
    <citation type="journal article" date="2024" name="Commun. Biol.">
        <title>Comparative genomic analysis of thermophilic fungi reveals convergent evolutionary adaptations and gene losses.</title>
        <authorList>
            <person name="Steindorff A.S."/>
            <person name="Aguilar-Pontes M.V."/>
            <person name="Robinson A.J."/>
            <person name="Andreopoulos B."/>
            <person name="LaButti K."/>
            <person name="Kuo A."/>
            <person name="Mondo S."/>
            <person name="Riley R."/>
            <person name="Otillar R."/>
            <person name="Haridas S."/>
            <person name="Lipzen A."/>
            <person name="Grimwood J."/>
            <person name="Schmutz J."/>
            <person name="Clum A."/>
            <person name="Reid I.D."/>
            <person name="Moisan M.C."/>
            <person name="Butler G."/>
            <person name="Nguyen T.T.M."/>
            <person name="Dewar K."/>
            <person name="Conant G."/>
            <person name="Drula E."/>
            <person name="Henrissat B."/>
            <person name="Hansel C."/>
            <person name="Singer S."/>
            <person name="Hutchinson M.I."/>
            <person name="de Vries R.P."/>
            <person name="Natvig D.O."/>
            <person name="Powell A.J."/>
            <person name="Tsang A."/>
            <person name="Grigoriev I.V."/>
        </authorList>
    </citation>
    <scope>NUCLEOTIDE SEQUENCE [LARGE SCALE GENOMIC DNA]</scope>
    <source>
        <strain evidence="9 10">ATCC 24622</strain>
    </source>
</reference>